<feature type="domain" description="B30.2/SPRY" evidence="1">
    <location>
        <begin position="1"/>
        <end position="95"/>
    </location>
</feature>
<dbReference type="Gene3D" id="2.60.120.920">
    <property type="match status" value="1"/>
</dbReference>
<evidence type="ECO:0000259" key="1">
    <source>
        <dbReference type="PROSITE" id="PS50188"/>
    </source>
</evidence>
<accession>A0A914E5T1</accession>
<name>A0A914E5T1_9BILA</name>
<dbReference type="Proteomes" id="UP000887540">
    <property type="component" value="Unplaced"/>
</dbReference>
<organism evidence="2 3">
    <name type="scientific">Acrobeloides nanus</name>
    <dbReference type="NCBI Taxonomy" id="290746"/>
    <lineage>
        <taxon>Eukaryota</taxon>
        <taxon>Metazoa</taxon>
        <taxon>Ecdysozoa</taxon>
        <taxon>Nematoda</taxon>
        <taxon>Chromadorea</taxon>
        <taxon>Rhabditida</taxon>
        <taxon>Tylenchina</taxon>
        <taxon>Cephalobomorpha</taxon>
        <taxon>Cephaloboidea</taxon>
        <taxon>Cephalobidae</taxon>
        <taxon>Acrobeloides</taxon>
    </lineage>
</organism>
<dbReference type="InterPro" id="IPR043136">
    <property type="entry name" value="B30.2/SPRY_sf"/>
</dbReference>
<dbReference type="Pfam" id="PF00622">
    <property type="entry name" value="SPRY"/>
    <property type="match status" value="1"/>
</dbReference>
<dbReference type="InterPro" id="IPR003877">
    <property type="entry name" value="SPRY_dom"/>
</dbReference>
<sequence length="95" mass="11109">MSGLWFSRAIANCSAPDGLKSYYFEVRNITGETYQHMGIGLTEKDNYLEYFKNDDHYYITYSSINDVLGCWIDFENSEIFFTQNGEYLAKNMLLL</sequence>
<evidence type="ECO:0000313" key="3">
    <source>
        <dbReference type="WBParaSite" id="ACRNAN_scaffold5772.g15859.t1"/>
    </source>
</evidence>
<protein>
    <submittedName>
        <fullName evidence="3">B30.2/SPRY domain-containing protein</fullName>
    </submittedName>
</protein>
<dbReference type="InterPro" id="IPR001870">
    <property type="entry name" value="B30.2/SPRY"/>
</dbReference>
<dbReference type="PROSITE" id="PS50188">
    <property type="entry name" value="B302_SPRY"/>
    <property type="match status" value="1"/>
</dbReference>
<dbReference type="SUPFAM" id="SSF49899">
    <property type="entry name" value="Concanavalin A-like lectins/glucanases"/>
    <property type="match status" value="1"/>
</dbReference>
<evidence type="ECO:0000313" key="2">
    <source>
        <dbReference type="Proteomes" id="UP000887540"/>
    </source>
</evidence>
<keyword evidence="2" id="KW-1185">Reference proteome</keyword>
<dbReference type="WBParaSite" id="ACRNAN_scaffold5772.g15859.t1">
    <property type="protein sequence ID" value="ACRNAN_scaffold5772.g15859.t1"/>
    <property type="gene ID" value="ACRNAN_scaffold5772.g15859"/>
</dbReference>
<dbReference type="InterPro" id="IPR013320">
    <property type="entry name" value="ConA-like_dom_sf"/>
</dbReference>
<dbReference type="AlphaFoldDB" id="A0A914E5T1"/>
<reference evidence="3" key="1">
    <citation type="submission" date="2022-11" db="UniProtKB">
        <authorList>
            <consortium name="WormBaseParasite"/>
        </authorList>
    </citation>
    <scope>IDENTIFICATION</scope>
</reference>
<proteinExistence type="predicted"/>